<dbReference type="SMART" id="SM00050">
    <property type="entry name" value="DISIN"/>
    <property type="match status" value="1"/>
</dbReference>
<feature type="chain" id="PRO_5032544398" description="ADAM10 endopeptidase" evidence="8">
    <location>
        <begin position="19"/>
        <end position="875"/>
    </location>
</feature>
<sequence>MRALYRIPLLAISTLVLLKCLKRLEELNDNARSPPSIPKTEQPPSRPPSFVKSAINKHDDLNADYLSSFGIKSYKIIRAIHDETNTHRQKRSIIENNSYRILTLELDHRNITLILKNTNEFFSTNADIHLGSSTFPINSSILYEGYVLDHPETSYVTGGFYSNWFDGIIKLSNETWHIEPTRKYDISLSDVGPSIIYNALDVDITKYNSKEAFRYKRYVINEDEELSSSSSSSSFCGLNEDKIREEMQKETERLVKTEYNDFNYTSHYTRTKRQTTNNAERERTCCYIYIRIDPTLWDIVYKNEGLNEKEPTIHALVTFLYRIVTAANAIYRSVQFESNGDFLYRFTLRIKRIRILTFDDCKQKNLSLSEANICRSYLDSNVLLTWHSAENFDEYCLAYIFTARDFGDGTLGLAWMGSIASNSRGGICEKPAKDIYEGQRIIKTLNTGMITVINHNTRTSALMTELTFSHEVGHNLGAEHDDEKCGGDAKYGYYIMYRRATTGLEENNNKFSNCSMSKMGPFMISIKNQFLGKINCLTECSKVGYCGNRNVEDDEECDCGFSSECTDHCCYPADVSDAKLSCKLKSGARCSPSKGPCCSDQCTFHSTAHICHKDKSSQDCIGDVRCDGIRATCPLNDTQFFKPIDTPCNLNTALCDRGECNKSICTLIGKTECTLTIPNVVEPLRQRGIDREYLCHIGCFDTRTNSCIDTHTLLMPNNYSKTGYGYKHRPGHACAGTAGYCDVFGKCRAVDAEGPLTRLKNMLLNEENIRTLTEIIHEYWWALVLGLLGLIGFMSIFVKLCSVHTPSSNPHFKPARSLSFRHGSYDPRHHSLEIPRPPSSPLILTRIELNSLEQKSKGDARGRSSSNNKDNISCL</sequence>
<feature type="binding site" evidence="5">
    <location>
        <position position="480"/>
    </location>
    <ligand>
        <name>Zn(2+)</name>
        <dbReference type="ChEBI" id="CHEBI:29105"/>
        <note>catalytic</note>
    </ligand>
</feature>
<evidence type="ECO:0000313" key="12">
    <source>
        <dbReference type="Proteomes" id="UP000663870"/>
    </source>
</evidence>
<evidence type="ECO:0000256" key="5">
    <source>
        <dbReference type="PROSITE-ProRule" id="PRU00276"/>
    </source>
</evidence>
<dbReference type="PROSITE" id="PS50215">
    <property type="entry name" value="ADAM_MEPRO"/>
    <property type="match status" value="1"/>
</dbReference>
<dbReference type="InterPro" id="IPR049038">
    <property type="entry name" value="ADAM10_Cys-rich"/>
</dbReference>
<dbReference type="GO" id="GO:0004222">
    <property type="term" value="F:metalloendopeptidase activity"/>
    <property type="evidence" value="ECO:0007669"/>
    <property type="project" value="InterPro"/>
</dbReference>
<feature type="binding site" evidence="5">
    <location>
        <position position="474"/>
    </location>
    <ligand>
        <name>Zn(2+)</name>
        <dbReference type="ChEBI" id="CHEBI:29105"/>
        <note>catalytic</note>
    </ligand>
</feature>
<dbReference type="Pfam" id="PF00200">
    <property type="entry name" value="Disintegrin"/>
    <property type="match status" value="1"/>
</dbReference>
<dbReference type="InterPro" id="IPR051489">
    <property type="entry name" value="ADAM_Metalloproteinase"/>
</dbReference>
<feature type="region of interest" description="Disordered" evidence="6">
    <location>
        <begin position="854"/>
        <end position="875"/>
    </location>
</feature>
<dbReference type="Pfam" id="PF21299">
    <property type="entry name" value="ADAM10_Cys-rich"/>
    <property type="match status" value="1"/>
</dbReference>
<feature type="active site" evidence="5">
    <location>
        <position position="471"/>
    </location>
</feature>
<dbReference type="PROSITE" id="PS50214">
    <property type="entry name" value="DISINTEGRIN_2"/>
    <property type="match status" value="1"/>
</dbReference>
<evidence type="ECO:0000259" key="10">
    <source>
        <dbReference type="PROSITE" id="PS50215"/>
    </source>
</evidence>
<dbReference type="AlphaFoldDB" id="A0A814XI10"/>
<evidence type="ECO:0000256" key="8">
    <source>
        <dbReference type="SAM" id="SignalP"/>
    </source>
</evidence>
<dbReference type="InterPro" id="IPR001762">
    <property type="entry name" value="Disintegrin_dom"/>
</dbReference>
<feature type="domain" description="Peptidase M12B" evidence="10">
    <location>
        <begin position="288"/>
        <end position="535"/>
    </location>
</feature>
<gene>
    <name evidence="11" type="ORF">JXQ802_LOCUS25231</name>
</gene>
<keyword evidence="5" id="KW-0479">Metal-binding</keyword>
<dbReference type="Proteomes" id="UP000663870">
    <property type="component" value="Unassembled WGS sequence"/>
</dbReference>
<dbReference type="EMBL" id="CAJNOL010000843">
    <property type="protein sequence ID" value="CAF1216875.1"/>
    <property type="molecule type" value="Genomic_DNA"/>
</dbReference>
<feature type="transmembrane region" description="Helical" evidence="7">
    <location>
        <begin position="779"/>
        <end position="798"/>
    </location>
</feature>
<dbReference type="PANTHER" id="PTHR45702">
    <property type="entry name" value="ADAM10/ADAM17 METALLOPEPTIDASE FAMILY MEMBER"/>
    <property type="match status" value="1"/>
</dbReference>
<feature type="binding site" evidence="5">
    <location>
        <position position="470"/>
    </location>
    <ligand>
        <name>Zn(2+)</name>
        <dbReference type="ChEBI" id="CHEBI:29105"/>
        <note>catalytic</note>
    </ligand>
</feature>
<dbReference type="GO" id="GO:0006509">
    <property type="term" value="P:membrane protein ectodomain proteolysis"/>
    <property type="evidence" value="ECO:0007669"/>
    <property type="project" value="TreeGrafter"/>
</dbReference>
<protein>
    <recommendedName>
        <fullName evidence="2">ADAM10 endopeptidase</fullName>
        <ecNumber evidence="2">3.4.24.81</ecNumber>
    </recommendedName>
</protein>
<dbReference type="GO" id="GO:0046872">
    <property type="term" value="F:metal ion binding"/>
    <property type="evidence" value="ECO:0007669"/>
    <property type="project" value="UniProtKB-KW"/>
</dbReference>
<dbReference type="InterPro" id="IPR036436">
    <property type="entry name" value="Disintegrin_dom_sf"/>
</dbReference>
<dbReference type="GO" id="GO:0007219">
    <property type="term" value="P:Notch signaling pathway"/>
    <property type="evidence" value="ECO:0007669"/>
    <property type="project" value="TreeGrafter"/>
</dbReference>
<dbReference type="PANTHER" id="PTHR45702:SF2">
    <property type="entry name" value="KUZBANIAN, ISOFORM A"/>
    <property type="match status" value="1"/>
</dbReference>
<feature type="compositionally biased region" description="Polar residues" evidence="6">
    <location>
        <begin position="863"/>
        <end position="875"/>
    </location>
</feature>
<dbReference type="SUPFAM" id="SSF55486">
    <property type="entry name" value="Metalloproteases ('zincins'), catalytic domain"/>
    <property type="match status" value="1"/>
</dbReference>
<keyword evidence="8" id="KW-0732">Signal</keyword>
<dbReference type="Gene3D" id="4.10.70.10">
    <property type="entry name" value="Disintegrin domain"/>
    <property type="match status" value="1"/>
</dbReference>
<evidence type="ECO:0000256" key="4">
    <source>
        <dbReference type="ARBA" id="ARBA00023157"/>
    </source>
</evidence>
<keyword evidence="7" id="KW-0472">Membrane</keyword>
<evidence type="ECO:0000256" key="6">
    <source>
        <dbReference type="SAM" id="MobiDB-lite"/>
    </source>
</evidence>
<accession>A0A814XI10</accession>
<evidence type="ECO:0000256" key="2">
    <source>
        <dbReference type="ARBA" id="ARBA00012332"/>
    </source>
</evidence>
<evidence type="ECO:0000256" key="7">
    <source>
        <dbReference type="SAM" id="Phobius"/>
    </source>
</evidence>
<evidence type="ECO:0000256" key="1">
    <source>
        <dbReference type="ARBA" id="ARBA00001809"/>
    </source>
</evidence>
<keyword evidence="7" id="KW-0812">Transmembrane</keyword>
<dbReference type="Pfam" id="PF13574">
    <property type="entry name" value="Reprolysin_2"/>
    <property type="match status" value="1"/>
</dbReference>
<keyword evidence="3" id="KW-0165">Cleavage on pair of basic residues</keyword>
<organism evidence="11 12">
    <name type="scientific">Rotaria sordida</name>
    <dbReference type="NCBI Taxonomy" id="392033"/>
    <lineage>
        <taxon>Eukaryota</taxon>
        <taxon>Metazoa</taxon>
        <taxon>Spiralia</taxon>
        <taxon>Gnathifera</taxon>
        <taxon>Rotifera</taxon>
        <taxon>Eurotatoria</taxon>
        <taxon>Bdelloidea</taxon>
        <taxon>Philodinida</taxon>
        <taxon>Philodinidae</taxon>
        <taxon>Rotaria</taxon>
    </lineage>
</organism>
<feature type="signal peptide" evidence="8">
    <location>
        <begin position="1"/>
        <end position="18"/>
    </location>
</feature>
<reference evidence="11" key="1">
    <citation type="submission" date="2021-02" db="EMBL/GenBank/DDBJ databases">
        <authorList>
            <person name="Nowell W R."/>
        </authorList>
    </citation>
    <scope>NUCLEOTIDE SEQUENCE</scope>
</reference>
<name>A0A814XI10_9BILA</name>
<keyword evidence="12" id="KW-1185">Reference proteome</keyword>
<dbReference type="InterPro" id="IPR001590">
    <property type="entry name" value="Peptidase_M12B"/>
</dbReference>
<dbReference type="SUPFAM" id="SSF57552">
    <property type="entry name" value="Blood coagulation inhibitor (disintegrin)"/>
    <property type="match status" value="1"/>
</dbReference>
<evidence type="ECO:0000313" key="11">
    <source>
        <dbReference type="EMBL" id="CAF1216875.1"/>
    </source>
</evidence>
<feature type="region of interest" description="Disordered" evidence="6">
    <location>
        <begin position="29"/>
        <end position="49"/>
    </location>
</feature>
<evidence type="ECO:0000256" key="3">
    <source>
        <dbReference type="ARBA" id="ARBA00022685"/>
    </source>
</evidence>
<comment type="caution">
    <text evidence="11">The sequence shown here is derived from an EMBL/GenBank/DDBJ whole genome shotgun (WGS) entry which is preliminary data.</text>
</comment>
<proteinExistence type="predicted"/>
<comment type="catalytic activity">
    <reaction evidence="1">
        <text>Endopeptidase of broad specificity.</text>
        <dbReference type="EC" id="3.4.24.81"/>
    </reaction>
</comment>
<comment type="caution">
    <text evidence="5">Lacks conserved residue(s) required for the propagation of feature annotation.</text>
</comment>
<feature type="domain" description="Disintegrin" evidence="9">
    <location>
        <begin position="543"/>
        <end position="636"/>
    </location>
</feature>
<dbReference type="FunFam" id="4.10.70.10:FF:000003">
    <property type="entry name" value="Disintegrin and metalloproteinase domain-containing protein 17"/>
    <property type="match status" value="1"/>
</dbReference>
<keyword evidence="7" id="KW-1133">Transmembrane helix</keyword>
<dbReference type="GO" id="GO:0005886">
    <property type="term" value="C:plasma membrane"/>
    <property type="evidence" value="ECO:0007669"/>
    <property type="project" value="TreeGrafter"/>
</dbReference>
<evidence type="ECO:0000259" key="9">
    <source>
        <dbReference type="PROSITE" id="PS50214"/>
    </source>
</evidence>
<keyword evidence="5" id="KW-0862">Zinc</keyword>
<dbReference type="InterPro" id="IPR024079">
    <property type="entry name" value="MetalloPept_cat_dom_sf"/>
</dbReference>
<dbReference type="EC" id="3.4.24.81" evidence="2"/>
<keyword evidence="4" id="KW-1015">Disulfide bond</keyword>
<dbReference type="Gene3D" id="3.40.390.10">
    <property type="entry name" value="Collagenase (Catalytic Domain)"/>
    <property type="match status" value="1"/>
</dbReference>